<evidence type="ECO:0000313" key="1">
    <source>
        <dbReference type="Ensembl" id="ENSPCEP00000007915.1"/>
    </source>
</evidence>
<sequence>MESGWPARGTRGIAPRTAGLALEVLERAKRRKVRWPEPAEEDSERLNAAFASVVEFMCRTTKECEKYYRYVPATRCQENEIKHICRYHSRQGADNVLQTLEEGARKTSKDLYIEVSPGTYSVTATSENMMRETHVVDVNAGQSIDFTFSI</sequence>
<proteinExistence type="predicted"/>
<keyword evidence="2" id="KW-1185">Reference proteome</keyword>
<evidence type="ECO:0000313" key="2">
    <source>
        <dbReference type="Proteomes" id="UP000694393"/>
    </source>
</evidence>
<protein>
    <submittedName>
        <fullName evidence="1">A-kinase interacting protein 1</fullName>
    </submittedName>
</protein>
<name>A0A8C8VHG6_9SAUR</name>
<accession>A0A8C8VHG6</accession>
<dbReference type="PANTHER" id="PTHR14330:SF2">
    <property type="entry name" value="A-KINASE-INTERACTING PROTEIN 1"/>
    <property type="match status" value="1"/>
</dbReference>
<reference evidence="1" key="2">
    <citation type="submission" date="2025-09" db="UniProtKB">
        <authorList>
            <consortium name="Ensembl"/>
        </authorList>
    </citation>
    <scope>IDENTIFICATION</scope>
</reference>
<dbReference type="Proteomes" id="UP000694393">
    <property type="component" value="Unplaced"/>
</dbReference>
<dbReference type="GO" id="GO:0005654">
    <property type="term" value="C:nucleoplasm"/>
    <property type="evidence" value="ECO:0007669"/>
    <property type="project" value="TreeGrafter"/>
</dbReference>
<dbReference type="GO" id="GO:1901222">
    <property type="term" value="P:regulation of non-canonical NF-kappaB signal transduction"/>
    <property type="evidence" value="ECO:0007669"/>
    <property type="project" value="InterPro"/>
</dbReference>
<organism evidence="1 2">
    <name type="scientific">Pelusios castaneus</name>
    <name type="common">West African mud turtle</name>
    <dbReference type="NCBI Taxonomy" id="367368"/>
    <lineage>
        <taxon>Eukaryota</taxon>
        <taxon>Metazoa</taxon>
        <taxon>Chordata</taxon>
        <taxon>Craniata</taxon>
        <taxon>Vertebrata</taxon>
        <taxon>Euteleostomi</taxon>
        <taxon>Archelosauria</taxon>
        <taxon>Testudinata</taxon>
        <taxon>Testudines</taxon>
        <taxon>Pleurodira</taxon>
        <taxon>Pelomedusidae</taxon>
        <taxon>Pelusios</taxon>
    </lineage>
</organism>
<dbReference type="Ensembl" id="ENSPCET00000008190.1">
    <property type="protein sequence ID" value="ENSPCEP00000007915.1"/>
    <property type="gene ID" value="ENSPCEG00000006352.1"/>
</dbReference>
<dbReference type="PANTHER" id="PTHR14330">
    <property type="entry name" value="A-KINASE-INTERACTING PROTEIN 1"/>
    <property type="match status" value="1"/>
</dbReference>
<dbReference type="AlphaFoldDB" id="A0A8C8VHG6"/>
<reference evidence="1" key="1">
    <citation type="submission" date="2025-08" db="UniProtKB">
        <authorList>
            <consortium name="Ensembl"/>
        </authorList>
    </citation>
    <scope>IDENTIFICATION</scope>
</reference>
<dbReference type="InterPro" id="IPR033214">
    <property type="entry name" value="AKIP1"/>
</dbReference>